<organism evidence="1 2">
    <name type="scientific">Trichonephila clavata</name>
    <name type="common">Joro spider</name>
    <name type="synonym">Nephila clavata</name>
    <dbReference type="NCBI Taxonomy" id="2740835"/>
    <lineage>
        <taxon>Eukaryota</taxon>
        <taxon>Metazoa</taxon>
        <taxon>Ecdysozoa</taxon>
        <taxon>Arthropoda</taxon>
        <taxon>Chelicerata</taxon>
        <taxon>Arachnida</taxon>
        <taxon>Araneae</taxon>
        <taxon>Araneomorphae</taxon>
        <taxon>Entelegynae</taxon>
        <taxon>Araneoidea</taxon>
        <taxon>Nephilidae</taxon>
        <taxon>Trichonephila</taxon>
    </lineage>
</organism>
<evidence type="ECO:0000313" key="1">
    <source>
        <dbReference type="EMBL" id="GFQ88546.1"/>
    </source>
</evidence>
<evidence type="ECO:0000313" key="2">
    <source>
        <dbReference type="Proteomes" id="UP000887116"/>
    </source>
</evidence>
<comment type="caution">
    <text evidence="1">The sequence shown here is derived from an EMBL/GenBank/DDBJ whole genome shotgun (WGS) entry which is preliminary data.</text>
</comment>
<dbReference type="Proteomes" id="UP000887116">
    <property type="component" value="Unassembled WGS sequence"/>
</dbReference>
<reference evidence="1" key="1">
    <citation type="submission" date="2020-07" db="EMBL/GenBank/DDBJ databases">
        <title>Multicomponent nature underlies the extraordinary mechanical properties of spider dragline silk.</title>
        <authorList>
            <person name="Kono N."/>
            <person name="Nakamura H."/>
            <person name="Mori M."/>
            <person name="Yoshida Y."/>
            <person name="Ohtoshi R."/>
            <person name="Malay A.D."/>
            <person name="Moran D.A.P."/>
            <person name="Tomita M."/>
            <person name="Numata K."/>
            <person name="Arakawa K."/>
        </authorList>
    </citation>
    <scope>NUCLEOTIDE SEQUENCE</scope>
</reference>
<name>A0A8X6KY83_TRICU</name>
<protein>
    <submittedName>
        <fullName evidence="1">Uncharacterized protein</fullName>
    </submittedName>
</protein>
<gene>
    <name evidence="1" type="ORF">TNCT_69871</name>
</gene>
<proteinExistence type="predicted"/>
<accession>A0A8X6KY83</accession>
<dbReference type="AlphaFoldDB" id="A0A8X6KY83"/>
<sequence length="109" mass="12643">MTAHSIFTRSRIIFKKWNPTEIHLVTNEIGYFDVKSSKRNHEIYNPCMSKEITEYTILCKTFRCSLGRKESKVTFKSQPGPPSRCAACIIRFHSSGMEIQKSTTTVSWY</sequence>
<keyword evidence="2" id="KW-1185">Reference proteome</keyword>
<dbReference type="EMBL" id="BMAO01023409">
    <property type="protein sequence ID" value="GFQ88546.1"/>
    <property type="molecule type" value="Genomic_DNA"/>
</dbReference>